<reference evidence="3 4" key="1">
    <citation type="submission" date="2017-11" db="EMBL/GenBank/DDBJ databases">
        <title>Comparitive Functional Genomics of Dry Heat Resistant strains isolated from the Viking Spacecraft.</title>
        <authorList>
            <person name="Seuylemezian A."/>
            <person name="Cooper K."/>
            <person name="Vaishampayan P."/>
        </authorList>
    </citation>
    <scope>NUCLEOTIDE SEQUENCE [LARGE SCALE GENOMIC DNA]</scope>
    <source>
        <strain evidence="3 4">V32-6</strain>
    </source>
</reference>
<dbReference type="AlphaFoldDB" id="A0A2N5H8I8"/>
<dbReference type="InterPro" id="IPR032330">
    <property type="entry name" value="EF-G-binding_C"/>
</dbReference>
<sequence>MEPFIRADQFHYIKEQTQKLINAHSSVNDRAVLQALKSLTNEKVMCLFPEMSIEKRLLIHPIIEIENKEQAEAFLRKLRVYVIPFKDVTLQTAKKLLPKVKKLKLPPLDSANLLELSYLGFDDKGSQKKYIITYLDNRPIGIQGHFKPLNKKGICTICNKLEEVGMFLVEKKGAIQGTFTKKGNYICQYSHKCNFNLTSLDRLTDFISLIMK</sequence>
<keyword evidence="3" id="KW-0648">Protein biosynthesis</keyword>
<evidence type="ECO:0000313" key="4">
    <source>
        <dbReference type="Proteomes" id="UP000234950"/>
    </source>
</evidence>
<dbReference type="InterPro" id="IPR010841">
    <property type="entry name" value="EF-G-binding_N"/>
</dbReference>
<evidence type="ECO:0000259" key="1">
    <source>
        <dbReference type="Pfam" id="PF07299"/>
    </source>
</evidence>
<name>A0A2N5H8I8_9BACI</name>
<protein>
    <submittedName>
        <fullName evidence="3">Elongation factor G-binding protein</fullName>
    </submittedName>
</protein>
<evidence type="ECO:0000259" key="2">
    <source>
        <dbReference type="Pfam" id="PF16571"/>
    </source>
</evidence>
<dbReference type="Pfam" id="PF16571">
    <property type="entry name" value="FBP_C"/>
    <property type="match status" value="1"/>
</dbReference>
<proteinExistence type="predicted"/>
<dbReference type="Gene3D" id="1.20.1280.250">
    <property type="match status" value="1"/>
</dbReference>
<comment type="caution">
    <text evidence="3">The sequence shown here is derived from an EMBL/GenBank/DDBJ whole genome shotgun (WGS) entry which is preliminary data.</text>
</comment>
<dbReference type="EMBL" id="PGVE01000088">
    <property type="protein sequence ID" value="PLS01834.1"/>
    <property type="molecule type" value="Genomic_DNA"/>
</dbReference>
<dbReference type="GO" id="GO:0003746">
    <property type="term" value="F:translation elongation factor activity"/>
    <property type="evidence" value="ECO:0007669"/>
    <property type="project" value="UniProtKB-KW"/>
</dbReference>
<accession>A0A2N5H8I8</accession>
<dbReference type="Proteomes" id="UP000234950">
    <property type="component" value="Unassembled WGS sequence"/>
</dbReference>
<dbReference type="InterPro" id="IPR038344">
    <property type="entry name" value="EF-G_N_sf"/>
</dbReference>
<keyword evidence="3" id="KW-0251">Elongation factor</keyword>
<gene>
    <name evidence="3" type="ORF">CVD27_23070</name>
</gene>
<dbReference type="RefSeq" id="WP_101650805.1">
    <property type="nucleotide sequence ID" value="NZ_PGVE01000088.1"/>
</dbReference>
<evidence type="ECO:0000313" key="3">
    <source>
        <dbReference type="EMBL" id="PLS01834.1"/>
    </source>
</evidence>
<organism evidence="3 4">
    <name type="scientific">Neobacillus cucumis</name>
    <dbReference type="NCBI Taxonomy" id="1740721"/>
    <lineage>
        <taxon>Bacteria</taxon>
        <taxon>Bacillati</taxon>
        <taxon>Bacillota</taxon>
        <taxon>Bacilli</taxon>
        <taxon>Bacillales</taxon>
        <taxon>Bacillaceae</taxon>
        <taxon>Neobacillus</taxon>
    </lineage>
</organism>
<dbReference type="CDD" id="cd16342">
    <property type="entry name" value="FusC_FusB"/>
    <property type="match status" value="1"/>
</dbReference>
<keyword evidence="4" id="KW-1185">Reference proteome</keyword>
<dbReference type="OrthoDB" id="1891078at2"/>
<dbReference type="Pfam" id="PF07299">
    <property type="entry name" value="EF-G-binding_N"/>
    <property type="match status" value="1"/>
</dbReference>
<feature type="domain" description="Elongation factor G-binding protein C-terminal treble-clef zinc-finger" evidence="2">
    <location>
        <begin position="100"/>
        <end position="188"/>
    </location>
</feature>
<feature type="domain" description="Elongation factor G-binding protein N-terminal" evidence="1">
    <location>
        <begin position="4"/>
        <end position="86"/>
    </location>
</feature>